<dbReference type="OrthoDB" id="409374at2759"/>
<dbReference type="Proteomes" id="UP000708208">
    <property type="component" value="Unassembled WGS sequence"/>
</dbReference>
<evidence type="ECO:0000313" key="2">
    <source>
        <dbReference type="Proteomes" id="UP000708208"/>
    </source>
</evidence>
<proteinExistence type="predicted"/>
<reference evidence="1" key="1">
    <citation type="submission" date="2021-06" db="EMBL/GenBank/DDBJ databases">
        <authorList>
            <person name="Hodson N. C."/>
            <person name="Mongue J. A."/>
            <person name="Jaron S. K."/>
        </authorList>
    </citation>
    <scope>NUCLEOTIDE SEQUENCE</scope>
</reference>
<name>A0A8J2NUP6_9HEXA</name>
<dbReference type="EMBL" id="CAJVCH010142731">
    <property type="protein sequence ID" value="CAG7726993.1"/>
    <property type="molecule type" value="Genomic_DNA"/>
</dbReference>
<gene>
    <name evidence="1" type="ORF">AFUS01_LOCUS15866</name>
</gene>
<protein>
    <submittedName>
        <fullName evidence="1">Uncharacterized protein</fullName>
    </submittedName>
</protein>
<accession>A0A8J2NUP6</accession>
<evidence type="ECO:0000313" key="1">
    <source>
        <dbReference type="EMBL" id="CAG7726993.1"/>
    </source>
</evidence>
<dbReference type="AlphaFoldDB" id="A0A8J2NUP6"/>
<organism evidence="1 2">
    <name type="scientific">Allacma fusca</name>
    <dbReference type="NCBI Taxonomy" id="39272"/>
    <lineage>
        <taxon>Eukaryota</taxon>
        <taxon>Metazoa</taxon>
        <taxon>Ecdysozoa</taxon>
        <taxon>Arthropoda</taxon>
        <taxon>Hexapoda</taxon>
        <taxon>Collembola</taxon>
        <taxon>Symphypleona</taxon>
        <taxon>Sminthuridae</taxon>
        <taxon>Allacma</taxon>
    </lineage>
</organism>
<keyword evidence="2" id="KW-1185">Reference proteome</keyword>
<comment type="caution">
    <text evidence="1">The sequence shown here is derived from an EMBL/GenBank/DDBJ whole genome shotgun (WGS) entry which is preliminary data.</text>
</comment>
<sequence length="515" mass="57787">MDGNCVCDPKVSKHEVPETYPNESFYEEGKCAGRPGFPCIDSYCVSGASCRHKRLDYTGWLAGDDGKLVCECGADSYLASDFGACLKRPGVFCSGHHECYPGLLCRDQKCSCLHSFQTFSNEQLRCLSFVGEPCDAVEDCIENATCSSIGLCLCKKPQIGTRIQENVTNCIPEHGRNCRKIACACPYEFQVYSVEKNVCQSIAEGDCDGEAECPEHSKCSHNNVHAKNKYNLINGFVGKCACEEGYEINHFEECRVPYLGNCNDTRECDRGLHCIDDKCQCEFSRDYAGIYNRKSRKCLLLVGSKCGEPTDYACVNNADCAWKHWSDEYKTCICDAASGRFRLTGQKTCKRLIRAEEECNESTVCVENAFCSYRNASGVSKCKCKQSFERKSNGECRKPYWGLCARKKQCDFNLTCTEGRCRCQGIPEETTFNFTSRKCELLIGTRCGQDVDYACVKNAECMWESVSSGFPTCSCDVNRYDISDRKTCTDVKTVKGIIYRTMSYLYDLVHAKSRK</sequence>